<reference evidence="2 3" key="1">
    <citation type="submission" date="2013-12" db="EMBL/GenBank/DDBJ databases">
        <title>Improved hybrid genome assemblies of Bacteroides xylanisolvens SD CC 1b and Bacteroides xylanisolvens SD CC 2a using Illumina and 454 Sequencing.</title>
        <authorList>
            <person name="Ramaraj T."/>
            <person name="Sundararajan A."/>
            <person name="Mudge J."/>
            <person name="Schilkey F.D."/>
            <person name="Delvecchio V."/>
            <person name="Donlon M."/>
            <person name="Ziemer C."/>
        </authorList>
    </citation>
    <scope>NUCLEOTIDE SEQUENCE [LARGE SCALE GENOMIC DNA]</scope>
</reference>
<dbReference type="AlphaFoldDB" id="W6P4V2"/>
<evidence type="ECO:0000313" key="3">
    <source>
        <dbReference type="Proteomes" id="UP000019380"/>
    </source>
</evidence>
<name>W6P4V2_9BACE</name>
<dbReference type="Proteomes" id="UP000019380">
    <property type="component" value="Unassembled WGS sequence"/>
</dbReference>
<dbReference type="EMBL" id="CBXG010000030">
    <property type="protein sequence ID" value="CDM05131.1"/>
    <property type="molecule type" value="Genomic_DNA"/>
</dbReference>
<organism evidence="2 3">
    <name type="scientific">Bacteroides xylanisolvens SD CC 1b</name>
    <dbReference type="NCBI Taxonomy" id="702447"/>
    <lineage>
        <taxon>Bacteria</taxon>
        <taxon>Pseudomonadati</taxon>
        <taxon>Bacteroidota</taxon>
        <taxon>Bacteroidia</taxon>
        <taxon>Bacteroidales</taxon>
        <taxon>Bacteroidaceae</taxon>
        <taxon>Bacteroides</taxon>
    </lineage>
</organism>
<accession>W6P4V2</accession>
<sequence>MQRAAFLYYLFFFSYPLFNITGFHTKEEQIRFPTISNNGIETTKDILSFI</sequence>
<keyword evidence="1" id="KW-0472">Membrane</keyword>
<comment type="caution">
    <text evidence="2">The sequence shown here is derived from an EMBL/GenBank/DDBJ whole genome shotgun (WGS) entry which is preliminary data.</text>
</comment>
<proteinExistence type="predicted"/>
<evidence type="ECO:0000313" key="2">
    <source>
        <dbReference type="EMBL" id="CDM05131.1"/>
    </source>
</evidence>
<feature type="transmembrane region" description="Helical" evidence="1">
    <location>
        <begin position="6"/>
        <end position="23"/>
    </location>
</feature>
<keyword evidence="1" id="KW-1133">Transmembrane helix</keyword>
<evidence type="ECO:0000256" key="1">
    <source>
        <dbReference type="SAM" id="Phobius"/>
    </source>
</evidence>
<gene>
    <name evidence="2" type="ORF">BN890_27200</name>
</gene>
<keyword evidence="1" id="KW-0812">Transmembrane</keyword>
<protein>
    <submittedName>
        <fullName evidence="2">Uncharacterized protein</fullName>
    </submittedName>
</protein>